<dbReference type="PATRIC" id="fig|1747903.4.peg.2804"/>
<dbReference type="SUPFAM" id="SSF47781">
    <property type="entry name" value="RuvA domain 2-like"/>
    <property type="match status" value="1"/>
</dbReference>
<dbReference type="Gene3D" id="1.10.150.320">
    <property type="entry name" value="Photosystem II 12 kDa extrinsic protein"/>
    <property type="match status" value="1"/>
</dbReference>
<dbReference type="RefSeq" id="WP_065307995.1">
    <property type="nucleotide sequence ID" value="NZ_LOCQ01000054.1"/>
</dbReference>
<feature type="chain" id="PRO_5008355669" evidence="1">
    <location>
        <begin position="22"/>
        <end position="103"/>
    </location>
</feature>
<organism evidence="2 3">
    <name type="scientific">Janthinobacterium psychrotolerans</name>
    <dbReference type="NCBI Taxonomy" id="1747903"/>
    <lineage>
        <taxon>Bacteria</taxon>
        <taxon>Pseudomonadati</taxon>
        <taxon>Pseudomonadota</taxon>
        <taxon>Betaproteobacteria</taxon>
        <taxon>Burkholderiales</taxon>
        <taxon>Oxalobacteraceae</taxon>
        <taxon>Janthinobacterium</taxon>
    </lineage>
</organism>
<gene>
    <name evidence="2" type="ORF">ASR47_100937</name>
</gene>
<evidence type="ECO:0000313" key="2">
    <source>
        <dbReference type="EMBL" id="OBV39223.1"/>
    </source>
</evidence>
<dbReference type="InterPro" id="IPR010994">
    <property type="entry name" value="RuvA_2-like"/>
</dbReference>
<dbReference type="AlphaFoldDB" id="A0A1A7C4I5"/>
<reference evidence="2 3" key="1">
    <citation type="submission" date="2016-04" db="EMBL/GenBank/DDBJ databases">
        <title>Draft genome sequence of Janthinobacterium psychrotolerans sp. nov., isolated from freshwater sediments in Denmark.</title>
        <authorList>
            <person name="Gong X."/>
            <person name="Skrivergaard S."/>
            <person name="Korsgaard B.S."/>
            <person name="Schreiber L."/>
            <person name="Marshall I.P."/>
            <person name="Finster K."/>
            <person name="Schramm A."/>
        </authorList>
    </citation>
    <scope>NUCLEOTIDE SEQUENCE [LARGE SCALE GENOMIC DNA]</scope>
    <source>
        <strain evidence="2 3">S3-2</strain>
    </source>
</reference>
<dbReference type="STRING" id="1747903.ASR47_100937"/>
<protein>
    <submittedName>
        <fullName evidence="2">Competence protein ComEA</fullName>
    </submittedName>
</protein>
<dbReference type="EMBL" id="LOCQ01000054">
    <property type="protein sequence ID" value="OBV39223.1"/>
    <property type="molecule type" value="Genomic_DNA"/>
</dbReference>
<proteinExistence type="predicted"/>
<keyword evidence="1" id="KW-0732">Signal</keyword>
<accession>A0A1A7C4I5</accession>
<name>A0A1A7C4I5_9BURK</name>
<dbReference type="Proteomes" id="UP000092713">
    <property type="component" value="Unassembled WGS sequence"/>
</dbReference>
<sequence length="103" mass="10625">MFKQFVLAVATLAATMGLAMAQVDVNKADQAALDSVKGIGPATSKAIIDERAKGPYKDWPDFESRVKGIGPKSAVKLSEAGLQINGQGKGGAAKPAAKVAEKK</sequence>
<keyword evidence="3" id="KW-1185">Reference proteome</keyword>
<comment type="caution">
    <text evidence="2">The sequence shown here is derived from an EMBL/GenBank/DDBJ whole genome shotgun (WGS) entry which is preliminary data.</text>
</comment>
<feature type="signal peptide" evidence="1">
    <location>
        <begin position="1"/>
        <end position="21"/>
    </location>
</feature>
<evidence type="ECO:0000256" key="1">
    <source>
        <dbReference type="SAM" id="SignalP"/>
    </source>
</evidence>
<dbReference type="OrthoDB" id="8687931at2"/>
<dbReference type="Pfam" id="PF12836">
    <property type="entry name" value="HHH_3"/>
    <property type="match status" value="1"/>
</dbReference>
<evidence type="ECO:0000313" key="3">
    <source>
        <dbReference type="Proteomes" id="UP000092713"/>
    </source>
</evidence>